<sequence length="538" mass="62258">MVKSLLQLTIKDILERPLFQKADAYADEQALQRVVKWVHILEVPQVGGLLNGDELILSTGIGWHEDEELSVSFLRQLIDCGASGLCIELGTYTKKPFEKMKQLAEQEHFALIFFYEEVRYIDITQDLHAYFIHQHHRMVSELEALSGQFNQLLLAGKGVLPLLKTLHQATQAQVAFFPVEAEACFYPPINKENADYIYRQWISGELLSGAERKKRNTHRPILAMDHLFADLLLSSKKELSKFDIFALDRCTTAVAQEMMRTRYMEERRRHQEDLWIIEWLNGRHGYDEIKDYLTGLRSSIKLARAAVCVFDLQVKRHSGTWDFEPLLIQKYMVARSIFEGEGFFLLPTLADKQMVFILLDQLSRSSASERMMKGVSRLQQTEDQEESAFFTGLIGIGQEISDFTQLQSSYETAKETIVIQRDVGPLLKPFYSELHAYRMVYMLKKAGQLPAFIEEYIGALVKYDMEKSGELLKTLKVYLTQYGSKQETATELFIVRQTLYHRLEKITALIGDNYMRPDRRIMIELALYAYEYSHGPIH</sequence>
<dbReference type="Pfam" id="PF07905">
    <property type="entry name" value="PucR"/>
    <property type="match status" value="1"/>
</dbReference>
<keyword evidence="4" id="KW-1185">Reference proteome</keyword>
<organism evidence="3 4">
    <name type="scientific">Paenibacillus solisilvae</name>
    <dbReference type="NCBI Taxonomy" id="2486751"/>
    <lineage>
        <taxon>Bacteria</taxon>
        <taxon>Bacillati</taxon>
        <taxon>Bacillota</taxon>
        <taxon>Bacilli</taxon>
        <taxon>Bacillales</taxon>
        <taxon>Paenibacillaceae</taxon>
        <taxon>Paenibacillus</taxon>
    </lineage>
</organism>
<evidence type="ECO:0000313" key="4">
    <source>
        <dbReference type="Proteomes" id="UP001596047"/>
    </source>
</evidence>
<dbReference type="InterPro" id="IPR051448">
    <property type="entry name" value="CdaR-like_regulators"/>
</dbReference>
<dbReference type="InterPro" id="IPR012914">
    <property type="entry name" value="PucR_dom"/>
</dbReference>
<protein>
    <submittedName>
        <fullName evidence="3">PucR family transcriptional regulator</fullName>
    </submittedName>
</protein>
<dbReference type="InterPro" id="IPR025736">
    <property type="entry name" value="PucR_C-HTH_dom"/>
</dbReference>
<evidence type="ECO:0000313" key="3">
    <source>
        <dbReference type="EMBL" id="MFC5652216.1"/>
    </source>
</evidence>
<dbReference type="EMBL" id="JBHSOW010000092">
    <property type="protein sequence ID" value="MFC5652216.1"/>
    <property type="molecule type" value="Genomic_DNA"/>
</dbReference>
<feature type="domain" description="Purine catabolism PurC-like" evidence="1">
    <location>
        <begin position="12"/>
        <end position="129"/>
    </location>
</feature>
<proteinExistence type="predicted"/>
<evidence type="ECO:0000259" key="1">
    <source>
        <dbReference type="Pfam" id="PF07905"/>
    </source>
</evidence>
<dbReference type="InterPro" id="IPR042070">
    <property type="entry name" value="PucR_C-HTH_sf"/>
</dbReference>
<dbReference type="Gene3D" id="1.10.10.2840">
    <property type="entry name" value="PucR C-terminal helix-turn-helix domain"/>
    <property type="match status" value="1"/>
</dbReference>
<accession>A0ABW0W6W6</accession>
<dbReference type="RefSeq" id="WP_379190846.1">
    <property type="nucleotide sequence ID" value="NZ_JBHSOW010000092.1"/>
</dbReference>
<dbReference type="Proteomes" id="UP001596047">
    <property type="component" value="Unassembled WGS sequence"/>
</dbReference>
<comment type="caution">
    <text evidence="3">The sequence shown here is derived from an EMBL/GenBank/DDBJ whole genome shotgun (WGS) entry which is preliminary data.</text>
</comment>
<gene>
    <name evidence="3" type="ORF">ACFPYJ_24485</name>
</gene>
<dbReference type="PANTHER" id="PTHR33744:SF1">
    <property type="entry name" value="DNA-BINDING TRANSCRIPTIONAL ACTIVATOR ADER"/>
    <property type="match status" value="1"/>
</dbReference>
<dbReference type="PANTHER" id="PTHR33744">
    <property type="entry name" value="CARBOHYDRATE DIACID REGULATOR"/>
    <property type="match status" value="1"/>
</dbReference>
<evidence type="ECO:0000259" key="2">
    <source>
        <dbReference type="Pfam" id="PF13556"/>
    </source>
</evidence>
<name>A0ABW0W6W6_9BACL</name>
<dbReference type="Pfam" id="PF13556">
    <property type="entry name" value="HTH_30"/>
    <property type="match status" value="1"/>
</dbReference>
<reference evidence="4" key="1">
    <citation type="journal article" date="2019" name="Int. J. Syst. Evol. Microbiol.">
        <title>The Global Catalogue of Microorganisms (GCM) 10K type strain sequencing project: providing services to taxonomists for standard genome sequencing and annotation.</title>
        <authorList>
            <consortium name="The Broad Institute Genomics Platform"/>
            <consortium name="The Broad Institute Genome Sequencing Center for Infectious Disease"/>
            <person name="Wu L."/>
            <person name="Ma J."/>
        </authorList>
    </citation>
    <scope>NUCLEOTIDE SEQUENCE [LARGE SCALE GENOMIC DNA]</scope>
    <source>
        <strain evidence="4">CGMCC 1.3240</strain>
    </source>
</reference>
<feature type="domain" description="PucR C-terminal helix-turn-helix" evidence="2">
    <location>
        <begin position="471"/>
        <end position="528"/>
    </location>
</feature>